<dbReference type="Pfam" id="PF07686">
    <property type="entry name" value="V-set"/>
    <property type="match status" value="1"/>
</dbReference>
<dbReference type="PROSITE" id="PS51257">
    <property type="entry name" value="PROKAR_LIPOPROTEIN"/>
    <property type="match status" value="1"/>
</dbReference>
<dbReference type="PANTHER" id="PTHR11422">
    <property type="entry name" value="T-CELL SURFACE GLYCOPROTEIN CD4"/>
    <property type="match status" value="1"/>
</dbReference>
<dbReference type="GO" id="GO:0070374">
    <property type="term" value="P:positive regulation of ERK1 and ERK2 cascade"/>
    <property type="evidence" value="ECO:0007669"/>
    <property type="project" value="TreeGrafter"/>
</dbReference>
<dbReference type="InterPro" id="IPR036179">
    <property type="entry name" value="Ig-like_dom_sf"/>
</dbReference>
<dbReference type="Proteomes" id="UP000694389">
    <property type="component" value="Unassembled WGS sequence"/>
</dbReference>
<dbReference type="InterPro" id="IPR013106">
    <property type="entry name" value="Ig_V-set"/>
</dbReference>
<evidence type="ECO:0000259" key="1">
    <source>
        <dbReference type="Pfam" id="PF07686"/>
    </source>
</evidence>
<name>A0A8C4GJL9_DICLA</name>
<dbReference type="PANTHER" id="PTHR11422:SF5">
    <property type="entry name" value="DIVERSE IMMUNOGLOBULIN DOMAIN-CONTAINING PROTEIN 1.1 ISOFORM X1-RELATED"/>
    <property type="match status" value="1"/>
</dbReference>
<dbReference type="Ensembl" id="ENSDLAT00005013474.2">
    <property type="protein sequence ID" value="ENSDLAP00005012333.2"/>
    <property type="gene ID" value="ENSDLAG00005006256.2"/>
</dbReference>
<evidence type="ECO:0000313" key="2">
    <source>
        <dbReference type="Ensembl" id="ENSDLAP00005012333.2"/>
    </source>
</evidence>
<dbReference type="AlphaFoldDB" id="A0A8C4GJL9"/>
<proteinExistence type="predicted"/>
<reference evidence="2" key="2">
    <citation type="submission" date="2025-09" db="UniProtKB">
        <authorList>
            <consortium name="Ensembl"/>
        </authorList>
    </citation>
    <scope>IDENTIFICATION</scope>
</reference>
<dbReference type="GO" id="GO:0045121">
    <property type="term" value="C:membrane raft"/>
    <property type="evidence" value="ECO:0007669"/>
    <property type="project" value="TreeGrafter"/>
</dbReference>
<dbReference type="Gene3D" id="2.60.40.10">
    <property type="entry name" value="Immunoglobulins"/>
    <property type="match status" value="1"/>
</dbReference>
<dbReference type="GO" id="GO:0042289">
    <property type="term" value="F:MHC class II protein binding"/>
    <property type="evidence" value="ECO:0007669"/>
    <property type="project" value="TreeGrafter"/>
</dbReference>
<keyword evidence="3" id="KW-1185">Reference proteome</keyword>
<sequence>MTAIKNLKGVLLLTCLLLTGTYSCLFFIYSSSPLTETFVFPGVSTILPCTKLVSSDCSLIFWTFYKGGQVLYNLVNEGQVNADSDKASRMSITSNCFLSISDLRVEDAGSYVCLKQGDAITDVYLSLLTITSLSTITNLQPGGNLTLNCVLFTFYDAGSCKYSSGFNLNWANEDGTMLLKDILTIKLTKKTRQKFNK</sequence>
<dbReference type="GO" id="GO:0009897">
    <property type="term" value="C:external side of plasma membrane"/>
    <property type="evidence" value="ECO:0007669"/>
    <property type="project" value="TreeGrafter"/>
</dbReference>
<dbReference type="GO" id="GO:0042110">
    <property type="term" value="P:T cell activation"/>
    <property type="evidence" value="ECO:0007669"/>
    <property type="project" value="TreeGrafter"/>
</dbReference>
<evidence type="ECO:0000313" key="3">
    <source>
        <dbReference type="Proteomes" id="UP000694389"/>
    </source>
</evidence>
<organism evidence="2 3">
    <name type="scientific">Dicentrarchus labrax</name>
    <name type="common">European seabass</name>
    <name type="synonym">Morone labrax</name>
    <dbReference type="NCBI Taxonomy" id="13489"/>
    <lineage>
        <taxon>Eukaryota</taxon>
        <taxon>Metazoa</taxon>
        <taxon>Chordata</taxon>
        <taxon>Craniata</taxon>
        <taxon>Vertebrata</taxon>
        <taxon>Euteleostomi</taxon>
        <taxon>Actinopterygii</taxon>
        <taxon>Neopterygii</taxon>
        <taxon>Teleostei</taxon>
        <taxon>Neoteleostei</taxon>
        <taxon>Acanthomorphata</taxon>
        <taxon>Eupercaria</taxon>
        <taxon>Moronidae</taxon>
        <taxon>Dicentrarchus</taxon>
    </lineage>
</organism>
<accession>A0A8C4GJL9</accession>
<reference evidence="2" key="1">
    <citation type="submission" date="2025-08" db="UniProtKB">
        <authorList>
            <consortium name="Ensembl"/>
        </authorList>
    </citation>
    <scope>IDENTIFICATION</scope>
</reference>
<protein>
    <recommendedName>
        <fullName evidence="1">Immunoglobulin V-set domain-containing protein</fullName>
    </recommendedName>
</protein>
<dbReference type="GO" id="GO:0035723">
    <property type="term" value="P:interleukin-15-mediated signaling pathway"/>
    <property type="evidence" value="ECO:0007669"/>
    <property type="project" value="TreeGrafter"/>
</dbReference>
<dbReference type="GO" id="GO:1990782">
    <property type="term" value="F:protein tyrosine kinase binding"/>
    <property type="evidence" value="ECO:0007669"/>
    <property type="project" value="TreeGrafter"/>
</dbReference>
<feature type="domain" description="Immunoglobulin V-set" evidence="1">
    <location>
        <begin position="41"/>
        <end position="114"/>
    </location>
</feature>
<dbReference type="GeneTree" id="ENSGT00940000174101"/>
<dbReference type="InterPro" id="IPR013783">
    <property type="entry name" value="Ig-like_fold"/>
</dbReference>
<dbReference type="SUPFAM" id="SSF48726">
    <property type="entry name" value="Immunoglobulin"/>
    <property type="match status" value="1"/>
</dbReference>